<dbReference type="InterPro" id="IPR012337">
    <property type="entry name" value="RNaseH-like_sf"/>
</dbReference>
<dbReference type="OrthoDB" id="2423333at2759"/>
<dbReference type="InterPro" id="IPR036397">
    <property type="entry name" value="RNaseH_sf"/>
</dbReference>
<organism evidence="1 2">
    <name type="scientific">Diversispora epigaea</name>
    <dbReference type="NCBI Taxonomy" id="1348612"/>
    <lineage>
        <taxon>Eukaryota</taxon>
        <taxon>Fungi</taxon>
        <taxon>Fungi incertae sedis</taxon>
        <taxon>Mucoromycota</taxon>
        <taxon>Glomeromycotina</taxon>
        <taxon>Glomeromycetes</taxon>
        <taxon>Diversisporales</taxon>
        <taxon>Diversisporaceae</taxon>
        <taxon>Diversispora</taxon>
    </lineage>
</organism>
<keyword evidence="2" id="KW-1185">Reference proteome</keyword>
<name>A0A397IQI0_9GLOM</name>
<dbReference type="Proteomes" id="UP000266861">
    <property type="component" value="Unassembled WGS sequence"/>
</dbReference>
<dbReference type="AlphaFoldDB" id="A0A397IQI0"/>
<sequence length="818" mass="96890">MGKILKTAEEFFDITGIQINVAKSDLIVIRNRQNAAKEHIIKQGIKFAGTTIKLTKSQDGIRYLGIWVIEDGRKEHQINLIKTKLKTAIKYLLTNLILTDTMCNEINRSVKKIFKQKCGLAATFLDNFIYSQDGYRLFNINDRQLQMQGIEFTQRLNNDNDTSGIKYKRSMAKQPELEYNNYKRIYGRQRKYGIPRHRNFSGETIKLLAEHNYQLKDTIKGNFPIIPKRGTYSIWHMINDGYSNLDLNWFKKHKEHLQHGKTTRIRIQQLQTNLWTSEKIWNPSIISQFKQRHRNFSGETIKLLAEHNYQLKDTIKGNFPIIPKRGTYSIWHMINDGYSNLDLNWFKKHKEHLQQYKIMYTNQLLNANYEHVLHWTQISHDIIPRKPRNWWNELIEAIEFNTEIPRPQEEFNMANNITNLKSSKIIIKHLINEVIDEEPTSILQPCQSSDLRALLITEVCYSKRRNVEKKRRARSKNFPNSLQICARDAYKFNRHTSKKNQINTRENEEEDSLNNNIILAPITTIRQIEQIGKDIEEFKTFQIYTDGSLTSKTEKKKKRKEIKKTIKLLPASANAQLFTDSQASIDAIKTFANPNEKRKVRRYKNLIILKVIRDLTLQKQITIEYIKVKAHKGNKGNNERKTDWKISFQLIHETNITNPVTSNIDHRNRKFSIKLLNDELPTKSLLHERRPDLYTDDTYFLQQSQREQLTCLRLQGFYKYSTKKLFTQHSISNKKWLKQCEEFLEWEKEQTNIMKEAKLQRKKNLRIITDEYKYLKQNLRETADTLTHHILNKIYLQGHNIHDLFYSIDECGVLTSSE</sequence>
<dbReference type="GO" id="GO:0003676">
    <property type="term" value="F:nucleic acid binding"/>
    <property type="evidence" value="ECO:0007669"/>
    <property type="project" value="InterPro"/>
</dbReference>
<accession>A0A397IQI0</accession>
<dbReference type="Gene3D" id="3.30.420.10">
    <property type="entry name" value="Ribonuclease H-like superfamily/Ribonuclease H"/>
    <property type="match status" value="1"/>
</dbReference>
<evidence type="ECO:0000313" key="1">
    <source>
        <dbReference type="EMBL" id="RHZ78195.1"/>
    </source>
</evidence>
<dbReference type="STRING" id="1348612.A0A397IQI0"/>
<reference evidence="1 2" key="1">
    <citation type="submission" date="2018-08" db="EMBL/GenBank/DDBJ databases">
        <title>Genome and evolution of the arbuscular mycorrhizal fungus Diversispora epigaea (formerly Glomus versiforme) and its bacterial endosymbionts.</title>
        <authorList>
            <person name="Sun X."/>
            <person name="Fei Z."/>
            <person name="Harrison M."/>
        </authorList>
    </citation>
    <scope>NUCLEOTIDE SEQUENCE [LARGE SCALE GENOMIC DNA]</scope>
    <source>
        <strain evidence="1 2">IT104</strain>
    </source>
</reference>
<proteinExistence type="predicted"/>
<protein>
    <submittedName>
        <fullName evidence="1">Uncharacterized protein</fullName>
    </submittedName>
</protein>
<evidence type="ECO:0000313" key="2">
    <source>
        <dbReference type="Proteomes" id="UP000266861"/>
    </source>
</evidence>
<gene>
    <name evidence="1" type="ORF">Glove_166g168</name>
</gene>
<dbReference type="EMBL" id="PQFF01000156">
    <property type="protein sequence ID" value="RHZ78195.1"/>
    <property type="molecule type" value="Genomic_DNA"/>
</dbReference>
<comment type="caution">
    <text evidence="1">The sequence shown here is derived from an EMBL/GenBank/DDBJ whole genome shotgun (WGS) entry which is preliminary data.</text>
</comment>
<dbReference type="SUPFAM" id="SSF53098">
    <property type="entry name" value="Ribonuclease H-like"/>
    <property type="match status" value="1"/>
</dbReference>